<dbReference type="PANTHER" id="PTHR34556:SF2">
    <property type="entry name" value="PROTEIN TAB2 HOMOLOG, CHLOROPLASTIC"/>
    <property type="match status" value="1"/>
</dbReference>
<dbReference type="AlphaFoldDB" id="A0A9D4YU41"/>
<proteinExistence type="predicted"/>
<feature type="domain" description="RNA-binding protein Tab2-like N-terminal" evidence="2">
    <location>
        <begin position="92"/>
        <end position="195"/>
    </location>
</feature>
<reference evidence="4" key="1">
    <citation type="journal article" date="2019" name="Plant J.">
        <title>Chlorella vulgaris genome assembly and annotation reveals the molecular basis for metabolic acclimation to high light conditions.</title>
        <authorList>
            <person name="Cecchin M."/>
            <person name="Marcolungo L."/>
            <person name="Rossato M."/>
            <person name="Girolomoni L."/>
            <person name="Cosentino E."/>
            <person name="Cuine S."/>
            <person name="Li-Beisson Y."/>
            <person name="Delledonne M."/>
            <person name="Ballottari M."/>
        </authorList>
    </citation>
    <scope>NUCLEOTIDE SEQUENCE</scope>
    <source>
        <strain evidence="4">211/11P</strain>
    </source>
</reference>
<evidence type="ECO:0000313" key="4">
    <source>
        <dbReference type="EMBL" id="KAI3426300.1"/>
    </source>
</evidence>
<reference evidence="4" key="2">
    <citation type="submission" date="2020-11" db="EMBL/GenBank/DDBJ databases">
        <authorList>
            <person name="Cecchin M."/>
            <person name="Marcolungo L."/>
            <person name="Rossato M."/>
            <person name="Girolomoni L."/>
            <person name="Cosentino E."/>
            <person name="Cuine S."/>
            <person name="Li-Beisson Y."/>
            <person name="Delledonne M."/>
            <person name="Ballottari M."/>
        </authorList>
    </citation>
    <scope>NUCLEOTIDE SEQUENCE</scope>
    <source>
        <strain evidence="4">211/11P</strain>
        <tissue evidence="4">Whole cell</tissue>
    </source>
</reference>
<evidence type="ECO:0000259" key="3">
    <source>
        <dbReference type="Pfam" id="PF20429"/>
    </source>
</evidence>
<gene>
    <name evidence="4" type="ORF">D9Q98_008673</name>
</gene>
<dbReference type="GO" id="GO:0003723">
    <property type="term" value="F:RNA binding"/>
    <property type="evidence" value="ECO:0007669"/>
    <property type="project" value="InterPro"/>
</dbReference>
<comment type="caution">
    <text evidence="4">The sequence shown here is derived from an EMBL/GenBank/DDBJ whole genome shotgun (WGS) entry which is preliminary data.</text>
</comment>
<evidence type="ECO:0000313" key="5">
    <source>
        <dbReference type="Proteomes" id="UP001055712"/>
    </source>
</evidence>
<feature type="domain" description="RNA-binding protein Tab2/Atab2 C-terminal" evidence="3">
    <location>
        <begin position="215"/>
        <end position="367"/>
    </location>
</feature>
<dbReference type="OrthoDB" id="3833at2759"/>
<dbReference type="PANTHER" id="PTHR34556">
    <property type="match status" value="1"/>
</dbReference>
<dbReference type="InterPro" id="IPR046761">
    <property type="entry name" value="Tab2-like_C"/>
</dbReference>
<sequence length="375" mass="40475">MTSYVSSTGAAAAKGLSPCRLSLAPRVAAGVQAARHAVASAALSPARTTRNGPPSSSGAERWRCAAAEGTAGPAAVAEQQAAGPKDVPQSDVWELDFCSRPILDERGKKVWELIICDPQRTFEYAQYVPNNKINSGELKRALEVILALPGARKPTTARFFRGQMQTIISRALSELGITPMPSRRCFALMNWLEERIETVYTQHPGYNAKASTLFTVELGSPEDLPDALRGEKWSFVQLPLGTLQQELADVSAGKTFGATLDLSAVGQPLTPDTLVPGVAVYSRRADPLAAWTDSLDLAAVSADTDRAFLILETGFNARWKYGAYRRSMETTAEAKAWEEAKVAVGGLHFLAVMADEESELTSGLWLLLDRKPPNV</sequence>
<organism evidence="4 5">
    <name type="scientific">Chlorella vulgaris</name>
    <name type="common">Green alga</name>
    <dbReference type="NCBI Taxonomy" id="3077"/>
    <lineage>
        <taxon>Eukaryota</taxon>
        <taxon>Viridiplantae</taxon>
        <taxon>Chlorophyta</taxon>
        <taxon>core chlorophytes</taxon>
        <taxon>Trebouxiophyceae</taxon>
        <taxon>Chlorellales</taxon>
        <taxon>Chlorellaceae</taxon>
        <taxon>Chlorella clade</taxon>
        <taxon>Chlorella</taxon>
    </lineage>
</organism>
<dbReference type="Pfam" id="PF20429">
    <property type="entry name" value="Tab2-like_C"/>
    <property type="match status" value="1"/>
</dbReference>
<dbReference type="InterPro" id="IPR009472">
    <property type="entry name" value="Tab2-like"/>
</dbReference>
<keyword evidence="5" id="KW-1185">Reference proteome</keyword>
<evidence type="ECO:0000256" key="1">
    <source>
        <dbReference type="SAM" id="MobiDB-lite"/>
    </source>
</evidence>
<name>A0A9D4YU41_CHLVU</name>
<dbReference type="Proteomes" id="UP001055712">
    <property type="component" value="Unassembled WGS sequence"/>
</dbReference>
<dbReference type="EMBL" id="SIDB01000011">
    <property type="protein sequence ID" value="KAI3426300.1"/>
    <property type="molecule type" value="Genomic_DNA"/>
</dbReference>
<dbReference type="Pfam" id="PF06485">
    <property type="entry name" value="Tab2-like_N"/>
    <property type="match status" value="1"/>
</dbReference>
<dbReference type="InterPro" id="IPR046760">
    <property type="entry name" value="Tab2-like_N"/>
</dbReference>
<feature type="compositionally biased region" description="Polar residues" evidence="1">
    <location>
        <begin position="48"/>
        <end position="58"/>
    </location>
</feature>
<evidence type="ECO:0000259" key="2">
    <source>
        <dbReference type="Pfam" id="PF06485"/>
    </source>
</evidence>
<feature type="region of interest" description="Disordered" evidence="1">
    <location>
        <begin position="40"/>
        <end position="64"/>
    </location>
</feature>
<protein>
    <submittedName>
        <fullName evidence="4">Uncharacterized protein</fullName>
    </submittedName>
</protein>
<accession>A0A9D4YU41</accession>